<protein>
    <submittedName>
        <fullName evidence="8">Putative metal-nicotianamine transporter YSL17</fullName>
    </submittedName>
</protein>
<reference evidence="8 9" key="1">
    <citation type="submission" date="2016-09" db="EMBL/GenBank/DDBJ databases">
        <title>The draft genome of Dichanthelium oligosanthes: A C3 panicoid grass species.</title>
        <authorList>
            <person name="Studer A.J."/>
            <person name="Schnable J.C."/>
            <person name="Brutnell T.P."/>
        </authorList>
    </citation>
    <scope>NUCLEOTIDE SEQUENCE [LARGE SCALE GENOMIC DNA]</scope>
    <source>
        <strain evidence="9">cv. Kellogg 1175</strain>
        <tissue evidence="8">Leaf</tissue>
    </source>
</reference>
<dbReference type="OrthoDB" id="627262at2759"/>
<dbReference type="PANTHER" id="PTHR31645">
    <property type="entry name" value="OLIGOPEPTIDE TRANSPORTER YGL114W-RELATED"/>
    <property type="match status" value="1"/>
</dbReference>
<feature type="transmembrane region" description="Helical" evidence="7">
    <location>
        <begin position="266"/>
        <end position="291"/>
    </location>
</feature>
<dbReference type="Pfam" id="PF03169">
    <property type="entry name" value="OPT"/>
    <property type="match status" value="1"/>
</dbReference>
<name>A0A1E5UML4_9POAL</name>
<sequence>MYATVAPPLQPPAAAMKTAKLTRPPPFQCLSATERTIQSFDDRQQMQVFLRDRIPSRIAVTAYTALATASTAAIPHLYPQLRYHIVALAYLVTPVFAFCNAYGVRVTDMNLSTTYGKIAMLVVSSWVGTECGGVVAGLVTCGAIAAAVSSASEFMQDFKTGYLTLTSQRTVLVGQVIGTALGRVVNPVIFWVFYRVYNMGILDVADAPYAKVYRGIVMLSTGRHGLPQHSLLQCKLFFGQVLVLSAAREATEQRQWGALPYIPSTIGVAVAFFVPPKMPVGMAVGSLALYLWKRADHSGARMLSTMASGLICGDGLGSLMLSMLMFFKAQAPICIKFFSQPVNAELDAYLAAHPMS</sequence>
<evidence type="ECO:0000256" key="7">
    <source>
        <dbReference type="SAM" id="Phobius"/>
    </source>
</evidence>
<evidence type="ECO:0000256" key="1">
    <source>
        <dbReference type="ARBA" id="ARBA00004141"/>
    </source>
</evidence>
<organism evidence="8 9">
    <name type="scientific">Dichanthelium oligosanthes</name>
    <dbReference type="NCBI Taxonomy" id="888268"/>
    <lineage>
        <taxon>Eukaryota</taxon>
        <taxon>Viridiplantae</taxon>
        <taxon>Streptophyta</taxon>
        <taxon>Embryophyta</taxon>
        <taxon>Tracheophyta</taxon>
        <taxon>Spermatophyta</taxon>
        <taxon>Magnoliopsida</taxon>
        <taxon>Liliopsida</taxon>
        <taxon>Poales</taxon>
        <taxon>Poaceae</taxon>
        <taxon>PACMAD clade</taxon>
        <taxon>Panicoideae</taxon>
        <taxon>Panicodae</taxon>
        <taxon>Paniceae</taxon>
        <taxon>Dichantheliinae</taxon>
        <taxon>Dichanthelium</taxon>
    </lineage>
</organism>
<dbReference type="PANTHER" id="PTHR31645:SF48">
    <property type="entry name" value="METAL-NICOTIANAMINE TRANSPORTER YSL17-RELATED"/>
    <property type="match status" value="1"/>
</dbReference>
<evidence type="ECO:0000256" key="5">
    <source>
        <dbReference type="ARBA" id="ARBA00022989"/>
    </source>
</evidence>
<dbReference type="InterPro" id="IPR004813">
    <property type="entry name" value="OPT"/>
</dbReference>
<accession>A0A1E5UML4</accession>
<comment type="similarity">
    <text evidence="2">Belongs to the YSL (TC 2.A.67.2) family.</text>
</comment>
<dbReference type="Proteomes" id="UP000095767">
    <property type="component" value="Unassembled WGS sequence"/>
</dbReference>
<evidence type="ECO:0000256" key="4">
    <source>
        <dbReference type="ARBA" id="ARBA00022692"/>
    </source>
</evidence>
<comment type="caution">
    <text evidence="8">The sequence shown here is derived from an EMBL/GenBank/DDBJ whole genome shotgun (WGS) entry which is preliminary data.</text>
</comment>
<proteinExistence type="inferred from homology"/>
<evidence type="ECO:0000313" key="8">
    <source>
        <dbReference type="EMBL" id="OEL14102.1"/>
    </source>
</evidence>
<evidence type="ECO:0000313" key="9">
    <source>
        <dbReference type="Proteomes" id="UP000095767"/>
    </source>
</evidence>
<feature type="transmembrane region" description="Helical" evidence="7">
    <location>
        <begin position="170"/>
        <end position="194"/>
    </location>
</feature>
<keyword evidence="5 7" id="KW-1133">Transmembrane helix</keyword>
<keyword evidence="3" id="KW-0813">Transport</keyword>
<keyword evidence="9" id="KW-1185">Reference proteome</keyword>
<comment type="subcellular location">
    <subcellularLocation>
        <location evidence="1">Membrane</location>
        <topology evidence="1">Multi-pass membrane protein</topology>
    </subcellularLocation>
</comment>
<evidence type="ECO:0000256" key="2">
    <source>
        <dbReference type="ARBA" id="ARBA00010276"/>
    </source>
</evidence>
<feature type="transmembrane region" description="Helical" evidence="7">
    <location>
        <begin position="85"/>
        <end position="103"/>
    </location>
</feature>
<evidence type="ECO:0000256" key="6">
    <source>
        <dbReference type="ARBA" id="ARBA00023136"/>
    </source>
</evidence>
<feature type="transmembrane region" description="Helical" evidence="7">
    <location>
        <begin position="303"/>
        <end position="327"/>
    </location>
</feature>
<gene>
    <name evidence="8" type="ORF">BAE44_0024879</name>
</gene>
<dbReference type="AlphaFoldDB" id="A0A1E5UML4"/>
<evidence type="ECO:0000256" key="3">
    <source>
        <dbReference type="ARBA" id="ARBA00022448"/>
    </source>
</evidence>
<feature type="transmembrane region" description="Helical" evidence="7">
    <location>
        <begin position="123"/>
        <end position="149"/>
    </location>
</feature>
<keyword evidence="4 7" id="KW-0812">Transmembrane</keyword>
<feature type="transmembrane region" description="Helical" evidence="7">
    <location>
        <begin position="58"/>
        <end position="78"/>
    </location>
</feature>
<dbReference type="STRING" id="888268.A0A1E5UML4"/>
<keyword evidence="6 7" id="KW-0472">Membrane</keyword>
<dbReference type="InterPro" id="IPR045035">
    <property type="entry name" value="YSL-like"/>
</dbReference>
<dbReference type="EMBL" id="LWDX02071203">
    <property type="protein sequence ID" value="OEL14102.1"/>
    <property type="molecule type" value="Genomic_DNA"/>
</dbReference>
<dbReference type="GO" id="GO:0016020">
    <property type="term" value="C:membrane"/>
    <property type="evidence" value="ECO:0007669"/>
    <property type="project" value="UniProtKB-SubCell"/>
</dbReference>
<dbReference type="GO" id="GO:0035673">
    <property type="term" value="F:oligopeptide transmembrane transporter activity"/>
    <property type="evidence" value="ECO:0007669"/>
    <property type="project" value="InterPro"/>
</dbReference>